<dbReference type="EMBL" id="BAABFO010000001">
    <property type="protein sequence ID" value="GAA4321506.1"/>
    <property type="molecule type" value="Genomic_DNA"/>
</dbReference>
<dbReference type="Pfam" id="PF00378">
    <property type="entry name" value="ECH_1"/>
    <property type="match status" value="1"/>
</dbReference>
<dbReference type="Proteomes" id="UP001501671">
    <property type="component" value="Unassembled WGS sequence"/>
</dbReference>
<organism evidence="1 2">
    <name type="scientific">Pigmentiphaga soli</name>
    <dbReference type="NCBI Taxonomy" id="1007095"/>
    <lineage>
        <taxon>Bacteria</taxon>
        <taxon>Pseudomonadati</taxon>
        <taxon>Pseudomonadota</taxon>
        <taxon>Betaproteobacteria</taxon>
        <taxon>Burkholderiales</taxon>
        <taxon>Alcaligenaceae</taxon>
        <taxon>Pigmentiphaga</taxon>
    </lineage>
</organism>
<evidence type="ECO:0000313" key="2">
    <source>
        <dbReference type="Proteomes" id="UP001501671"/>
    </source>
</evidence>
<dbReference type="PANTHER" id="PTHR11941">
    <property type="entry name" value="ENOYL-COA HYDRATASE-RELATED"/>
    <property type="match status" value="1"/>
</dbReference>
<name>A0ABP8GCG8_9BURK</name>
<dbReference type="Gene3D" id="3.90.226.10">
    <property type="entry name" value="2-enoyl-CoA Hydratase, Chain A, domain 1"/>
    <property type="match status" value="1"/>
</dbReference>
<protein>
    <recommendedName>
        <fullName evidence="3">Hydratase</fullName>
    </recommendedName>
</protein>
<accession>A0ABP8GCG8</accession>
<dbReference type="RefSeq" id="WP_345245175.1">
    <property type="nucleotide sequence ID" value="NZ_BAABFO010000001.1"/>
</dbReference>
<comment type="caution">
    <text evidence="1">The sequence shown here is derived from an EMBL/GenBank/DDBJ whole genome shotgun (WGS) entry which is preliminary data.</text>
</comment>
<keyword evidence="2" id="KW-1185">Reference proteome</keyword>
<sequence length="250" mass="26916">MSIEFEHHGDGVHVVTLNRPERLNAMDVAHKRRLAEIWREAEQSPQVRALVLRGAGPRAFSAGSDFKEMRETGHNATTEDLANAIPGVGVDFSKPLVAALHGYVIGFGFTLAIHCDLRVGSPQVQMSFPEVQHGMLSAISDVTLPGIVGEAAALEIMLTGRSYGAQEARALRLLNDVADDPFARALELAAAMAANSMSANRLTKQLVLAERRERLLRHMDRIAASRADAGASRHYAAIVAGEPGAGRARL</sequence>
<gene>
    <name evidence="1" type="ORF">GCM10023144_00800</name>
</gene>
<dbReference type="PANTHER" id="PTHR11941:SF54">
    <property type="entry name" value="ENOYL-COA HYDRATASE, MITOCHONDRIAL"/>
    <property type="match status" value="1"/>
</dbReference>
<dbReference type="CDD" id="cd06558">
    <property type="entry name" value="crotonase-like"/>
    <property type="match status" value="1"/>
</dbReference>
<dbReference type="InterPro" id="IPR001753">
    <property type="entry name" value="Enoyl-CoA_hydra/iso"/>
</dbReference>
<proteinExistence type="predicted"/>
<evidence type="ECO:0000313" key="1">
    <source>
        <dbReference type="EMBL" id="GAA4321506.1"/>
    </source>
</evidence>
<evidence type="ECO:0008006" key="3">
    <source>
        <dbReference type="Google" id="ProtNLM"/>
    </source>
</evidence>
<reference evidence="2" key="1">
    <citation type="journal article" date="2019" name="Int. J. Syst. Evol. Microbiol.">
        <title>The Global Catalogue of Microorganisms (GCM) 10K type strain sequencing project: providing services to taxonomists for standard genome sequencing and annotation.</title>
        <authorList>
            <consortium name="The Broad Institute Genomics Platform"/>
            <consortium name="The Broad Institute Genome Sequencing Center for Infectious Disease"/>
            <person name="Wu L."/>
            <person name="Ma J."/>
        </authorList>
    </citation>
    <scope>NUCLEOTIDE SEQUENCE [LARGE SCALE GENOMIC DNA]</scope>
    <source>
        <strain evidence="2">JCM 17666</strain>
    </source>
</reference>
<dbReference type="InterPro" id="IPR029045">
    <property type="entry name" value="ClpP/crotonase-like_dom_sf"/>
</dbReference>
<dbReference type="SUPFAM" id="SSF52096">
    <property type="entry name" value="ClpP/crotonase"/>
    <property type="match status" value="1"/>
</dbReference>